<evidence type="ECO:0000313" key="2">
    <source>
        <dbReference type="Proteomes" id="UP001593940"/>
    </source>
</evidence>
<gene>
    <name evidence="1" type="ORF">ACETIH_10220</name>
</gene>
<comment type="caution">
    <text evidence="1">The sequence shown here is derived from an EMBL/GenBank/DDBJ whole genome shotgun (WGS) entry which is preliminary data.</text>
</comment>
<reference evidence="1 2" key="1">
    <citation type="submission" date="2024-09" db="EMBL/GenBank/DDBJ databases">
        <title>Nodulacao em especies de Leguminosae Basais da Amazonia e Caracterizacao dos Rizobios e Bacterias Associadas aos Nodulos.</title>
        <authorList>
            <person name="Jambeiro I.C.A."/>
            <person name="Lopes I.S."/>
            <person name="Aguiar E.R.G.R."/>
            <person name="Santos A.F.J."/>
            <person name="Dos Santos J.M.F."/>
            <person name="Gross E."/>
        </authorList>
    </citation>
    <scope>NUCLEOTIDE SEQUENCE [LARGE SCALE GENOMIC DNA]</scope>
    <source>
        <strain evidence="1 2">BRUESC1165</strain>
    </source>
</reference>
<evidence type="ECO:0000313" key="1">
    <source>
        <dbReference type="EMBL" id="MFC1457086.1"/>
    </source>
</evidence>
<accession>A0ABV6Y735</accession>
<organism evidence="1 2">
    <name type="scientific">Microvirga arabica</name>
    <dbReference type="NCBI Taxonomy" id="1128671"/>
    <lineage>
        <taxon>Bacteria</taxon>
        <taxon>Pseudomonadati</taxon>
        <taxon>Pseudomonadota</taxon>
        <taxon>Alphaproteobacteria</taxon>
        <taxon>Hyphomicrobiales</taxon>
        <taxon>Methylobacteriaceae</taxon>
        <taxon>Microvirga</taxon>
    </lineage>
</organism>
<sequence>MSKESNSMNASSAAERFFRLYRLHCVDPNRDTLFSVLEAAHSLNDRLKIGHDVEFFDLQEFSALKCLRNFFHHQEELRHTVRVVPAGNYPIITDLMILCLVPSAIVESAVEETRERHREATRQACNAVFHWYGTVVNINPALFNFVVGAYERMNAAGISLSGEAFQEFEASYRYEEDHDHAHRIDGRIATRAGDLDQLLVHKVNTEGL</sequence>
<dbReference type="EMBL" id="JBHOMY010000026">
    <property type="protein sequence ID" value="MFC1457086.1"/>
    <property type="molecule type" value="Genomic_DNA"/>
</dbReference>
<dbReference type="RefSeq" id="WP_262029895.1">
    <property type="nucleotide sequence ID" value="NZ_JBHOMY010000026.1"/>
</dbReference>
<dbReference type="Proteomes" id="UP001593940">
    <property type="component" value="Unassembled WGS sequence"/>
</dbReference>
<proteinExistence type="predicted"/>
<keyword evidence="2" id="KW-1185">Reference proteome</keyword>
<name>A0ABV6Y735_9HYPH</name>
<protein>
    <submittedName>
        <fullName evidence="1">Uncharacterized protein</fullName>
    </submittedName>
</protein>